<reference evidence="21" key="1">
    <citation type="submission" date="2025-08" db="UniProtKB">
        <authorList>
            <consortium name="Ensembl"/>
        </authorList>
    </citation>
    <scope>IDENTIFICATION</scope>
</reference>
<evidence type="ECO:0000256" key="20">
    <source>
        <dbReference type="SAM" id="Phobius"/>
    </source>
</evidence>
<feature type="transmembrane region" description="Helical" evidence="20">
    <location>
        <begin position="184"/>
        <end position="202"/>
    </location>
</feature>
<feature type="transmembrane region" description="Helical" evidence="20">
    <location>
        <begin position="343"/>
        <end position="362"/>
    </location>
</feature>
<dbReference type="GeneTree" id="ENSGT00940000156370"/>
<keyword evidence="6 20" id="KW-0812">Transmembrane</keyword>
<evidence type="ECO:0000256" key="17">
    <source>
        <dbReference type="ARBA" id="ARBA00083296"/>
    </source>
</evidence>
<evidence type="ECO:0000256" key="14">
    <source>
        <dbReference type="ARBA" id="ARBA00052732"/>
    </source>
</evidence>
<feature type="region of interest" description="Disordered" evidence="19">
    <location>
        <begin position="1"/>
        <end position="24"/>
    </location>
</feature>
<comment type="subcellular location">
    <subcellularLocation>
        <location evidence="1">Apical cell membrane</location>
        <topology evidence="1">Multi-pass membrane protein</topology>
    </subcellularLocation>
</comment>
<dbReference type="Ensembl" id="ENSSCAT00000018299.1">
    <property type="protein sequence ID" value="ENSSCAP00000016325.1"/>
    <property type="gene ID" value="ENSSCAG00000011944.1"/>
</dbReference>
<dbReference type="PANTHER" id="PTHR11785">
    <property type="entry name" value="AMINO ACID TRANSPORTER"/>
    <property type="match status" value="1"/>
</dbReference>
<reference evidence="21" key="2">
    <citation type="submission" date="2025-09" db="UniProtKB">
        <authorList>
            <consortium name="Ensembl"/>
        </authorList>
    </citation>
    <scope>IDENTIFICATION</scope>
</reference>
<dbReference type="GO" id="GO:0046982">
    <property type="term" value="F:protein heterodimerization activity"/>
    <property type="evidence" value="ECO:0007669"/>
    <property type="project" value="Ensembl"/>
</dbReference>
<dbReference type="GO" id="GO:0015184">
    <property type="term" value="F:L-cystine transmembrane transporter activity"/>
    <property type="evidence" value="ECO:0007669"/>
    <property type="project" value="Ensembl"/>
</dbReference>
<evidence type="ECO:0000256" key="8">
    <source>
        <dbReference type="ARBA" id="ARBA00023136"/>
    </source>
</evidence>
<dbReference type="Gene3D" id="1.20.1740.10">
    <property type="entry name" value="Amino acid/polyamine transporter I"/>
    <property type="match status" value="1"/>
</dbReference>
<evidence type="ECO:0000256" key="16">
    <source>
        <dbReference type="ARBA" id="ARBA00079910"/>
    </source>
</evidence>
<dbReference type="InterPro" id="IPR050598">
    <property type="entry name" value="AminoAcid_Transporter"/>
</dbReference>
<feature type="transmembrane region" description="Helical" evidence="20">
    <location>
        <begin position="223"/>
        <end position="242"/>
    </location>
</feature>
<feature type="compositionally biased region" description="Basic and acidic residues" evidence="19">
    <location>
        <begin position="1"/>
        <end position="16"/>
    </location>
</feature>
<evidence type="ECO:0000256" key="11">
    <source>
        <dbReference type="ARBA" id="ARBA00051814"/>
    </source>
</evidence>
<feature type="transmembrane region" description="Helical" evidence="20">
    <location>
        <begin position="34"/>
        <end position="53"/>
    </location>
</feature>
<evidence type="ECO:0000256" key="10">
    <source>
        <dbReference type="ARBA" id="ARBA00051323"/>
    </source>
</evidence>
<dbReference type="GO" id="GO:0180009">
    <property type="term" value="F:broad specificity neutral L-amino acid:basic L-amino acid antiporter activity"/>
    <property type="evidence" value="ECO:0007669"/>
    <property type="project" value="Ensembl"/>
</dbReference>
<dbReference type="Pfam" id="PF13520">
    <property type="entry name" value="AA_permease_2"/>
    <property type="match status" value="1"/>
</dbReference>
<comment type="catalytic activity">
    <reaction evidence="18">
        <text>L-phenylalanine(out) + L-arginine(in) = L-phenylalanine(in) + L-arginine(out)</text>
        <dbReference type="Rhea" id="RHEA:71067"/>
        <dbReference type="ChEBI" id="CHEBI:32682"/>
        <dbReference type="ChEBI" id="CHEBI:58095"/>
    </reaction>
    <physiologicalReaction direction="left-to-right" evidence="18">
        <dbReference type="Rhea" id="RHEA:71068"/>
    </physiologicalReaction>
</comment>
<dbReference type="PANTHER" id="PTHR11785:SF354">
    <property type="entry name" value="B(0,+)-TYPE AMINO ACID TRANSPORTER 1"/>
    <property type="match status" value="1"/>
</dbReference>
<dbReference type="PIRSF" id="PIRSF006060">
    <property type="entry name" value="AA_transporter"/>
    <property type="match status" value="1"/>
</dbReference>
<dbReference type="OMA" id="TYWVISF"/>
<comment type="catalytic activity">
    <reaction evidence="10">
        <text>L-lysine(out) + L-arginine(in) = L-lysine(in) + L-arginine(out)</text>
        <dbReference type="Rhea" id="RHEA:70827"/>
        <dbReference type="ChEBI" id="CHEBI:32551"/>
        <dbReference type="ChEBI" id="CHEBI:32682"/>
    </reaction>
    <physiologicalReaction direction="left-to-right" evidence="10">
        <dbReference type="Rhea" id="RHEA:70828"/>
    </physiologicalReaction>
</comment>
<feature type="transmembrane region" description="Helical" evidence="20">
    <location>
        <begin position="248"/>
        <end position="271"/>
    </location>
</feature>
<accession>A0A8C9UF85</accession>
<keyword evidence="22" id="KW-1185">Reference proteome</keyword>
<dbReference type="AlphaFoldDB" id="A0A8C9UF85"/>
<feature type="transmembrane region" description="Helical" evidence="20">
    <location>
        <begin position="368"/>
        <end position="389"/>
    </location>
</feature>
<feature type="transmembrane region" description="Helical" evidence="20">
    <location>
        <begin position="430"/>
        <end position="451"/>
    </location>
</feature>
<evidence type="ECO:0000256" key="12">
    <source>
        <dbReference type="ARBA" id="ARBA00051835"/>
    </source>
</evidence>
<sequence>MGEESLKRRKGREDRQSVQSHEPPTMNLQKQMGLMSGICMIVGTIIGSGIFISPKSVLANVEAVGPCLTIWAACGVLATLGALCFAELGTMITKSGGEYPYLMEAFGPIPAFLFSWTSLLVTKPSSFAIICLSFAEYASAPFYPGCDPPQAVIKCLAAAAIAVITIVNSLSVKLGSYLQNFLTAAKMIIVTVIIVSGIVLLAQGKTDNFKDSFKGSKISVSSLKIFINLHSYCLTALNWFTLSLNLPLSIIIGIPLVTVCYVLINISYFTVMTSTELLQSQAVAVTFGDRVLYPASWIVPLFVVFSTLGSANGTCFTSGRLVYVAGREGHVLKLLSYISVKHLTPAPAIIFYGTIAIIYIIPGDIDSLINYFSFAVWIFYGLTVLGLIVMRFTRKELKRPIRVPIIIPAIVTLVSVVLVLAPIISAPELPYLYCTLFILSGLVAYALFVHCKFSWAQKISKPITMHLQMLMEVVPEEDITE</sequence>
<comment type="catalytic activity">
    <reaction evidence="11">
        <text>L-cystine(out) + L-arginine(in) = L-cystine(in) + L-arginine(out)</text>
        <dbReference type="Rhea" id="RHEA:71075"/>
        <dbReference type="ChEBI" id="CHEBI:32682"/>
        <dbReference type="ChEBI" id="CHEBI:35491"/>
    </reaction>
    <physiologicalReaction direction="left-to-right" evidence="11">
        <dbReference type="Rhea" id="RHEA:71076"/>
    </physiologicalReaction>
</comment>
<dbReference type="InterPro" id="IPR002293">
    <property type="entry name" value="AA/rel_permease1"/>
</dbReference>
<evidence type="ECO:0000256" key="19">
    <source>
        <dbReference type="SAM" id="MobiDB-lite"/>
    </source>
</evidence>
<name>A0A8C9UF85_SERCA</name>
<keyword evidence="8 20" id="KW-0472">Membrane</keyword>
<evidence type="ECO:0000256" key="9">
    <source>
        <dbReference type="ARBA" id="ARBA00023157"/>
    </source>
</evidence>
<evidence type="ECO:0000313" key="21">
    <source>
        <dbReference type="Ensembl" id="ENSSCAP00000016325.1"/>
    </source>
</evidence>
<keyword evidence="9" id="KW-1015">Disulfide bond</keyword>
<comment type="similarity">
    <text evidence="2">Belongs to the amino acid-polyamine-organocation (APC) superfamily.</text>
</comment>
<feature type="transmembrane region" description="Helical" evidence="20">
    <location>
        <begin position="151"/>
        <end position="172"/>
    </location>
</feature>
<keyword evidence="7 20" id="KW-1133">Transmembrane helix</keyword>
<evidence type="ECO:0000256" key="13">
    <source>
        <dbReference type="ARBA" id="ARBA00052179"/>
    </source>
</evidence>
<proteinExistence type="inferred from homology"/>
<evidence type="ECO:0000256" key="5">
    <source>
        <dbReference type="ARBA" id="ARBA00022553"/>
    </source>
</evidence>
<evidence type="ECO:0000313" key="22">
    <source>
        <dbReference type="Proteomes" id="UP000694409"/>
    </source>
</evidence>
<evidence type="ECO:0000256" key="4">
    <source>
        <dbReference type="ARBA" id="ARBA00022475"/>
    </source>
</evidence>
<gene>
    <name evidence="21" type="primary">SLC7A9</name>
</gene>
<evidence type="ECO:0000256" key="2">
    <source>
        <dbReference type="ARBA" id="ARBA00009523"/>
    </source>
</evidence>
<evidence type="ECO:0000256" key="3">
    <source>
        <dbReference type="ARBA" id="ARBA00022448"/>
    </source>
</evidence>
<dbReference type="Proteomes" id="UP000694409">
    <property type="component" value="Unassembled WGS sequence"/>
</dbReference>
<keyword evidence="3" id="KW-0813">Transport</keyword>
<evidence type="ECO:0000256" key="7">
    <source>
        <dbReference type="ARBA" id="ARBA00022989"/>
    </source>
</evidence>
<keyword evidence="5" id="KW-0597">Phosphoprotein</keyword>
<dbReference type="GO" id="GO:0031526">
    <property type="term" value="C:brush border membrane"/>
    <property type="evidence" value="ECO:0007669"/>
    <property type="project" value="Ensembl"/>
</dbReference>
<feature type="transmembrane region" description="Helical" evidence="20">
    <location>
        <begin position="401"/>
        <end position="424"/>
    </location>
</feature>
<comment type="catalytic activity">
    <reaction evidence="13">
        <text>L-cysteine(out) + L-arginine(in) = L-cysteine(in) + L-arginine(out)</text>
        <dbReference type="Rhea" id="RHEA:71071"/>
        <dbReference type="ChEBI" id="CHEBI:32682"/>
        <dbReference type="ChEBI" id="CHEBI:35235"/>
    </reaction>
    <physiologicalReaction direction="left-to-right" evidence="13">
        <dbReference type="Rhea" id="RHEA:71072"/>
    </physiologicalReaction>
</comment>
<evidence type="ECO:0000256" key="6">
    <source>
        <dbReference type="ARBA" id="ARBA00022692"/>
    </source>
</evidence>
<keyword evidence="4" id="KW-1003">Cell membrane</keyword>
<evidence type="ECO:0000256" key="18">
    <source>
        <dbReference type="ARBA" id="ARBA00093193"/>
    </source>
</evidence>
<evidence type="ECO:0000256" key="1">
    <source>
        <dbReference type="ARBA" id="ARBA00004424"/>
    </source>
</evidence>
<feature type="transmembrane region" description="Helical" evidence="20">
    <location>
        <begin position="101"/>
        <end position="121"/>
    </location>
</feature>
<evidence type="ECO:0000256" key="15">
    <source>
        <dbReference type="ARBA" id="ARBA00074336"/>
    </source>
</evidence>
<comment type="catalytic activity">
    <reaction evidence="14">
        <text>L-leucine(out) + L-arginine(in) = L-leucine(in) + L-arginine(out)</text>
        <dbReference type="Rhea" id="RHEA:71059"/>
        <dbReference type="ChEBI" id="CHEBI:32682"/>
        <dbReference type="ChEBI" id="CHEBI:57427"/>
    </reaction>
    <physiologicalReaction direction="left-to-right" evidence="14">
        <dbReference type="Rhea" id="RHEA:71060"/>
    </physiologicalReaction>
</comment>
<dbReference type="FunFam" id="1.20.1740.10:FF:000015">
    <property type="entry name" value="B(0,+)-type amino acid transporter 1"/>
    <property type="match status" value="1"/>
</dbReference>
<comment type="catalytic activity">
    <reaction evidence="12">
        <text>L-histidine(out) + L-arginine(in) = L-histidine(in) + L-arginine(out)</text>
        <dbReference type="Rhea" id="RHEA:71063"/>
        <dbReference type="ChEBI" id="CHEBI:32682"/>
        <dbReference type="ChEBI" id="CHEBI:57595"/>
    </reaction>
    <physiologicalReaction direction="left-to-right" evidence="12">
        <dbReference type="Rhea" id="RHEA:71064"/>
    </physiologicalReaction>
</comment>
<organism evidence="21 22">
    <name type="scientific">Serinus canaria</name>
    <name type="common">Island canary</name>
    <name type="synonym">Fringilla canaria</name>
    <dbReference type="NCBI Taxonomy" id="9135"/>
    <lineage>
        <taxon>Eukaryota</taxon>
        <taxon>Metazoa</taxon>
        <taxon>Chordata</taxon>
        <taxon>Craniata</taxon>
        <taxon>Vertebrata</taxon>
        <taxon>Euteleostomi</taxon>
        <taxon>Archelosauria</taxon>
        <taxon>Archosauria</taxon>
        <taxon>Dinosauria</taxon>
        <taxon>Saurischia</taxon>
        <taxon>Theropoda</taxon>
        <taxon>Coelurosauria</taxon>
        <taxon>Aves</taxon>
        <taxon>Neognathae</taxon>
        <taxon>Neoaves</taxon>
        <taxon>Telluraves</taxon>
        <taxon>Australaves</taxon>
        <taxon>Passeriformes</taxon>
        <taxon>Passeroidea</taxon>
        <taxon>Fringillidae</taxon>
        <taxon>Carduelinae</taxon>
        <taxon>Serinus</taxon>
    </lineage>
</organism>
<protein>
    <recommendedName>
        <fullName evidence="15">b(0,+)-type amino acid transporter 1</fullName>
    </recommendedName>
    <alternativeName>
        <fullName evidence="16">Glycoprotein-associated amino acid transporter b0,+AT1</fullName>
    </alternativeName>
    <alternativeName>
        <fullName evidence="17">Solute carrier family 7 member 9</fullName>
    </alternativeName>
</protein>
<feature type="transmembrane region" description="Helical" evidence="20">
    <location>
        <begin position="68"/>
        <end position="89"/>
    </location>
</feature>